<dbReference type="InterPro" id="IPR029065">
    <property type="entry name" value="Enolase_C-like"/>
</dbReference>
<dbReference type="InterPro" id="IPR036849">
    <property type="entry name" value="Enolase-like_C_sf"/>
</dbReference>
<accession>A0A6B0TYY3</accession>
<organism evidence="2 3">
    <name type="scientific">Oceanomicrobium pacificus</name>
    <dbReference type="NCBI Taxonomy" id="2692916"/>
    <lineage>
        <taxon>Bacteria</taxon>
        <taxon>Pseudomonadati</taxon>
        <taxon>Pseudomonadota</taxon>
        <taxon>Alphaproteobacteria</taxon>
        <taxon>Rhodobacterales</taxon>
        <taxon>Paracoccaceae</taxon>
        <taxon>Oceanomicrobium</taxon>
    </lineage>
</organism>
<reference evidence="2 3" key="1">
    <citation type="submission" date="2019-12" db="EMBL/GenBank/DDBJ databases">
        <title>Strain KN286 was isolated from seawater, which was collected from Caroline Seamount in the tropical western Pacific.</title>
        <authorList>
            <person name="Wang Q."/>
        </authorList>
    </citation>
    <scope>NUCLEOTIDE SEQUENCE [LARGE SCALE GENOMIC DNA]</scope>
    <source>
        <strain evidence="2 3">KN286</strain>
    </source>
</reference>
<comment type="caution">
    <text evidence="2">The sequence shown here is derived from an EMBL/GenBank/DDBJ whole genome shotgun (WGS) entry which is preliminary data.</text>
</comment>
<dbReference type="RefSeq" id="WP_160855514.1">
    <property type="nucleotide sequence ID" value="NZ_WUWG01000005.1"/>
</dbReference>
<evidence type="ECO:0000313" key="3">
    <source>
        <dbReference type="Proteomes" id="UP000436016"/>
    </source>
</evidence>
<feature type="domain" description="Mandelate racemase/muconate lactonizing enzyme C-terminal" evidence="1">
    <location>
        <begin position="206"/>
        <end position="303"/>
    </location>
</feature>
<dbReference type="InterPro" id="IPR013342">
    <property type="entry name" value="Mandelate_racemase_C"/>
</dbReference>
<dbReference type="EMBL" id="WUWG01000005">
    <property type="protein sequence ID" value="MXU66223.1"/>
    <property type="molecule type" value="Genomic_DNA"/>
</dbReference>
<sequence>MSAPIYHIRDIALHARDVTLRLPFRFGDTEVRAAQEAYLRVTVEGPEGVQKGTAAQLMVPRWFDKRPALDNDATVAELKATLGSVARLAPGRSGTVARLGGELRASVRDDLPPDTPGLAAGFGPALLEAALIDAACRGADLPFVAAARADIFGLVEAAPDWLGADAMQAALADLHTPDRMMIRHTVGYGVPLTAADVTDRPTDGQPVALQDVIGAWGVRAFKIKLKGDPEADIAWLERVAAILAPLGPGLKISLDANEQYAPESFADFTARLTAAPALAGLRADLLFVEQPFPRELSLVAAHPVSADVPIVIDEADDAPDALYRALALGWSGSSVKSCKGVLRAVQNFALARRRAAEGRPIILTSEDLTCQPGLSWQQDTLMAAAIGATHSERNGHYFAGGMQGASDAEKAAFLSRHGDIYRDGPAGPQLRITDGRVAIGSLDCTGFGAAVQPDLASTPELEF</sequence>
<evidence type="ECO:0000313" key="2">
    <source>
        <dbReference type="EMBL" id="MXU66223.1"/>
    </source>
</evidence>
<evidence type="ECO:0000259" key="1">
    <source>
        <dbReference type="SMART" id="SM00922"/>
    </source>
</evidence>
<dbReference type="SMART" id="SM00922">
    <property type="entry name" value="MR_MLE"/>
    <property type="match status" value="1"/>
</dbReference>
<gene>
    <name evidence="2" type="ORF">GSH16_12285</name>
</gene>
<protein>
    <submittedName>
        <fullName evidence="2">Mandelate racemase</fullName>
    </submittedName>
</protein>
<dbReference type="Pfam" id="PF13378">
    <property type="entry name" value="MR_MLE_C"/>
    <property type="match status" value="1"/>
</dbReference>
<keyword evidence="3" id="KW-1185">Reference proteome</keyword>
<dbReference type="Gene3D" id="3.20.20.120">
    <property type="entry name" value="Enolase-like C-terminal domain"/>
    <property type="match status" value="1"/>
</dbReference>
<dbReference type="SUPFAM" id="SSF51604">
    <property type="entry name" value="Enolase C-terminal domain-like"/>
    <property type="match status" value="1"/>
</dbReference>
<dbReference type="Proteomes" id="UP000436016">
    <property type="component" value="Unassembled WGS sequence"/>
</dbReference>
<name>A0A6B0TYY3_9RHOB</name>
<dbReference type="AlphaFoldDB" id="A0A6B0TYY3"/>
<proteinExistence type="predicted"/>